<dbReference type="Proteomes" id="UP001221898">
    <property type="component" value="Unassembled WGS sequence"/>
</dbReference>
<dbReference type="EMBL" id="JAINUG010000021">
    <property type="protein sequence ID" value="KAJ8411773.1"/>
    <property type="molecule type" value="Genomic_DNA"/>
</dbReference>
<evidence type="ECO:0000313" key="3">
    <source>
        <dbReference type="Proteomes" id="UP001221898"/>
    </source>
</evidence>
<feature type="compositionally biased region" description="Basic and acidic residues" evidence="1">
    <location>
        <begin position="21"/>
        <end position="46"/>
    </location>
</feature>
<comment type="caution">
    <text evidence="2">The sequence shown here is derived from an EMBL/GenBank/DDBJ whole genome shotgun (WGS) entry which is preliminary data.</text>
</comment>
<keyword evidence="3" id="KW-1185">Reference proteome</keyword>
<name>A0AAD7SZV7_9TELE</name>
<accession>A0AAD7SZV7</accession>
<feature type="region of interest" description="Disordered" evidence="1">
    <location>
        <begin position="21"/>
        <end position="51"/>
    </location>
</feature>
<gene>
    <name evidence="2" type="ORF">AAFF_G00154110</name>
</gene>
<proteinExistence type="predicted"/>
<organism evidence="2 3">
    <name type="scientific">Aldrovandia affinis</name>
    <dbReference type="NCBI Taxonomy" id="143900"/>
    <lineage>
        <taxon>Eukaryota</taxon>
        <taxon>Metazoa</taxon>
        <taxon>Chordata</taxon>
        <taxon>Craniata</taxon>
        <taxon>Vertebrata</taxon>
        <taxon>Euteleostomi</taxon>
        <taxon>Actinopterygii</taxon>
        <taxon>Neopterygii</taxon>
        <taxon>Teleostei</taxon>
        <taxon>Notacanthiformes</taxon>
        <taxon>Halosauridae</taxon>
        <taxon>Aldrovandia</taxon>
    </lineage>
</organism>
<evidence type="ECO:0000256" key="1">
    <source>
        <dbReference type="SAM" id="MobiDB-lite"/>
    </source>
</evidence>
<protein>
    <submittedName>
        <fullName evidence="2">Uncharacterized protein</fullName>
    </submittedName>
</protein>
<evidence type="ECO:0000313" key="2">
    <source>
        <dbReference type="EMBL" id="KAJ8411773.1"/>
    </source>
</evidence>
<reference evidence="2" key="1">
    <citation type="journal article" date="2023" name="Science">
        <title>Genome structures resolve the early diversification of teleost fishes.</title>
        <authorList>
            <person name="Parey E."/>
            <person name="Louis A."/>
            <person name="Montfort J."/>
            <person name="Bouchez O."/>
            <person name="Roques C."/>
            <person name="Iampietro C."/>
            <person name="Lluch J."/>
            <person name="Castinel A."/>
            <person name="Donnadieu C."/>
            <person name="Desvignes T."/>
            <person name="Floi Bucao C."/>
            <person name="Jouanno E."/>
            <person name="Wen M."/>
            <person name="Mejri S."/>
            <person name="Dirks R."/>
            <person name="Jansen H."/>
            <person name="Henkel C."/>
            <person name="Chen W.J."/>
            <person name="Zahm M."/>
            <person name="Cabau C."/>
            <person name="Klopp C."/>
            <person name="Thompson A.W."/>
            <person name="Robinson-Rechavi M."/>
            <person name="Braasch I."/>
            <person name="Lecointre G."/>
            <person name="Bobe J."/>
            <person name="Postlethwait J.H."/>
            <person name="Berthelot C."/>
            <person name="Roest Crollius H."/>
            <person name="Guiguen Y."/>
        </authorList>
    </citation>
    <scope>NUCLEOTIDE SEQUENCE</scope>
    <source>
        <strain evidence="2">NC1722</strain>
    </source>
</reference>
<sequence length="122" mass="13375">METVSCSAAIIKQGSQRRVSLRDWRREQERERAAPAGGEKEARSPSHADPVCLRLGSPLSRSLEDPARLLFGVWLPVRTPCHALDITLAVPLGSSPLPFEIVSIVKSRRKPLKKKATSGSSH</sequence>
<dbReference type="AlphaFoldDB" id="A0AAD7SZV7"/>